<dbReference type="PANTHER" id="PTHR36529">
    <property type="entry name" value="SLL1095 PROTEIN"/>
    <property type="match status" value="1"/>
</dbReference>
<name>A0A538TB79_UNCEI</name>
<dbReference type="Pfam" id="PF09837">
    <property type="entry name" value="DUF2064"/>
    <property type="match status" value="1"/>
</dbReference>
<dbReference type="SUPFAM" id="SSF53448">
    <property type="entry name" value="Nucleotide-diphospho-sugar transferases"/>
    <property type="match status" value="1"/>
</dbReference>
<dbReference type="Proteomes" id="UP000317716">
    <property type="component" value="Unassembled WGS sequence"/>
</dbReference>
<sequence>MGAAHDGGYYLVGLRRRAPALFRGIEWSTARVLDQTLERAAKTGVSTALLPALDDLDTPADLLRWIAGRAGGGGPHGPRALDRALRAIGLLPPG</sequence>
<dbReference type="EMBL" id="VBOS01000005">
    <property type="protein sequence ID" value="TMQ60899.1"/>
    <property type="molecule type" value="Genomic_DNA"/>
</dbReference>
<reference evidence="1 2" key="1">
    <citation type="journal article" date="2019" name="Nat. Microbiol.">
        <title>Mediterranean grassland soil C-N compound turnover is dependent on rainfall and depth, and is mediated by genomically divergent microorganisms.</title>
        <authorList>
            <person name="Diamond S."/>
            <person name="Andeer P.F."/>
            <person name="Li Z."/>
            <person name="Crits-Christoph A."/>
            <person name="Burstein D."/>
            <person name="Anantharaman K."/>
            <person name="Lane K.R."/>
            <person name="Thomas B.C."/>
            <person name="Pan C."/>
            <person name="Northen T.R."/>
            <person name="Banfield J.F."/>
        </authorList>
    </citation>
    <scope>NUCLEOTIDE SEQUENCE [LARGE SCALE GENOMIC DNA]</scope>
    <source>
        <strain evidence="1">WS_2</strain>
    </source>
</reference>
<comment type="caution">
    <text evidence="1">The sequence shown here is derived from an EMBL/GenBank/DDBJ whole genome shotgun (WGS) entry which is preliminary data.</text>
</comment>
<dbReference type="InterPro" id="IPR029044">
    <property type="entry name" value="Nucleotide-diphossugar_trans"/>
</dbReference>
<dbReference type="Gene3D" id="3.90.550.10">
    <property type="entry name" value="Spore Coat Polysaccharide Biosynthesis Protein SpsA, Chain A"/>
    <property type="match status" value="1"/>
</dbReference>
<dbReference type="AlphaFoldDB" id="A0A538TB79"/>
<protein>
    <submittedName>
        <fullName evidence="1">DUF2064 domain-containing protein</fullName>
    </submittedName>
</protein>
<evidence type="ECO:0000313" key="1">
    <source>
        <dbReference type="EMBL" id="TMQ60899.1"/>
    </source>
</evidence>
<proteinExistence type="predicted"/>
<evidence type="ECO:0000313" key="2">
    <source>
        <dbReference type="Proteomes" id="UP000317716"/>
    </source>
</evidence>
<accession>A0A538TB79</accession>
<dbReference type="PANTHER" id="PTHR36529:SF1">
    <property type="entry name" value="GLYCOSYLTRANSFERASE"/>
    <property type="match status" value="1"/>
</dbReference>
<dbReference type="InterPro" id="IPR018641">
    <property type="entry name" value="Trfase_1_rSAM/seldom-assoc"/>
</dbReference>
<gene>
    <name evidence="1" type="ORF">E6K72_00160</name>
</gene>
<organism evidence="1 2">
    <name type="scientific">Eiseniibacteriota bacterium</name>
    <dbReference type="NCBI Taxonomy" id="2212470"/>
    <lineage>
        <taxon>Bacteria</taxon>
        <taxon>Candidatus Eiseniibacteriota</taxon>
    </lineage>
</organism>